<organism evidence="2 3">
    <name type="scientific">Marinospirillum celere</name>
    <dbReference type="NCBI Taxonomy" id="1122252"/>
    <lineage>
        <taxon>Bacteria</taxon>
        <taxon>Pseudomonadati</taxon>
        <taxon>Pseudomonadota</taxon>
        <taxon>Gammaproteobacteria</taxon>
        <taxon>Oceanospirillales</taxon>
        <taxon>Oceanospirillaceae</taxon>
        <taxon>Marinospirillum</taxon>
    </lineage>
</organism>
<name>A0A1I1GVM6_9GAMM</name>
<reference evidence="2 3" key="1">
    <citation type="submission" date="2016-10" db="EMBL/GenBank/DDBJ databases">
        <authorList>
            <person name="de Groot N.N."/>
        </authorList>
    </citation>
    <scope>NUCLEOTIDE SEQUENCE [LARGE SCALE GENOMIC DNA]</scope>
    <source>
        <strain evidence="2 3">DSM 18438</strain>
    </source>
</reference>
<dbReference type="AlphaFoldDB" id="A0A1I1GVM6"/>
<dbReference type="STRING" id="1122252.SAMN05660443_1654"/>
<dbReference type="InterPro" id="IPR008620">
    <property type="entry name" value="FixH"/>
</dbReference>
<sequence length="168" mass="19373">MNPTNTEKNPWYKEPICWLAFSPAIAGVIVGLTLLTIGINNYDGPVHEDYYKEGRAINQSFERDQYARDLDLQASLRFTRDQLQMDLSGQLESFPDQLVVLMENPTRSALDFSIVVQHLQGGRYLGNLPRQPEHDWDIKLYGSEREWRLYARASFPASNAIELRPSQR</sequence>
<evidence type="ECO:0000313" key="3">
    <source>
        <dbReference type="Proteomes" id="UP000199058"/>
    </source>
</evidence>
<evidence type="ECO:0000313" key="2">
    <source>
        <dbReference type="EMBL" id="SFC15601.1"/>
    </source>
</evidence>
<protein>
    <recommendedName>
        <fullName evidence="4">Nitrogen fixation protein FixH</fullName>
    </recommendedName>
</protein>
<gene>
    <name evidence="2" type="ORF">SAMN05660443_1654</name>
</gene>
<dbReference type="OrthoDB" id="5295180at2"/>
<proteinExistence type="predicted"/>
<keyword evidence="3" id="KW-1185">Reference proteome</keyword>
<keyword evidence="1" id="KW-1133">Transmembrane helix</keyword>
<dbReference type="RefSeq" id="WP_091961850.1">
    <property type="nucleotide sequence ID" value="NZ_FOLH01000003.1"/>
</dbReference>
<keyword evidence="1" id="KW-0812">Transmembrane</keyword>
<evidence type="ECO:0000256" key="1">
    <source>
        <dbReference type="SAM" id="Phobius"/>
    </source>
</evidence>
<keyword evidence="1" id="KW-0472">Membrane</keyword>
<accession>A0A1I1GVM6</accession>
<dbReference type="Proteomes" id="UP000199058">
    <property type="component" value="Unassembled WGS sequence"/>
</dbReference>
<evidence type="ECO:0008006" key="4">
    <source>
        <dbReference type="Google" id="ProtNLM"/>
    </source>
</evidence>
<feature type="transmembrane region" description="Helical" evidence="1">
    <location>
        <begin position="20"/>
        <end position="42"/>
    </location>
</feature>
<dbReference type="EMBL" id="FOLH01000003">
    <property type="protein sequence ID" value="SFC15601.1"/>
    <property type="molecule type" value="Genomic_DNA"/>
</dbReference>
<dbReference type="Pfam" id="PF05751">
    <property type="entry name" value="FixH"/>
    <property type="match status" value="1"/>
</dbReference>